<protein>
    <recommendedName>
        <fullName evidence="6">HTH-type transcriptional regulator SarZ</fullName>
    </recommendedName>
    <alternativeName>
        <fullName evidence="7">Staphylococcal accessory regulator Z</fullName>
    </alternativeName>
</protein>
<dbReference type="InterPro" id="IPR000835">
    <property type="entry name" value="HTH_MarR-typ"/>
</dbReference>
<dbReference type="GO" id="GO:0003700">
    <property type="term" value="F:DNA-binding transcription factor activity"/>
    <property type="evidence" value="ECO:0007669"/>
    <property type="project" value="InterPro"/>
</dbReference>
<evidence type="ECO:0000256" key="5">
    <source>
        <dbReference type="ARBA" id="ARBA00046337"/>
    </source>
</evidence>
<dbReference type="InterPro" id="IPR036390">
    <property type="entry name" value="WH_DNA-bd_sf"/>
</dbReference>
<evidence type="ECO:0000256" key="4">
    <source>
        <dbReference type="ARBA" id="ARBA00023163"/>
    </source>
</evidence>
<dbReference type="Gene3D" id="1.10.10.10">
    <property type="entry name" value="Winged helix-like DNA-binding domain superfamily/Winged helix DNA-binding domain"/>
    <property type="match status" value="1"/>
</dbReference>
<proteinExistence type="inferred from homology"/>
<evidence type="ECO:0000256" key="2">
    <source>
        <dbReference type="ARBA" id="ARBA00023015"/>
    </source>
</evidence>
<dbReference type="SUPFAM" id="SSF46785">
    <property type="entry name" value="Winged helix' DNA-binding domain"/>
    <property type="match status" value="1"/>
</dbReference>
<sequence>MALYKNKDLMKDMCFLYYVSSKEIVNKFNKHLKQYDISFPNYVVMLHIENSNPVFIKTLCNQLYLDSGTISPIIKRLEKKGLIERMRTEEDERRVKVQLTKKGNGLKEKFEQISEEVLKQFNMSSEDIDIYYKLMKKFAEKNIYQ</sequence>
<organism evidence="9 10">
    <name type="scientific">Staphylococcus cohnii subsp. cohnii</name>
    <dbReference type="NCBI Taxonomy" id="74704"/>
    <lineage>
        <taxon>Bacteria</taxon>
        <taxon>Bacillati</taxon>
        <taxon>Bacillota</taxon>
        <taxon>Bacilli</taxon>
        <taxon>Bacillales</taxon>
        <taxon>Staphylococcaceae</taxon>
        <taxon>Staphylococcus</taxon>
        <taxon>Staphylococcus cohnii species complex</taxon>
    </lineage>
</organism>
<dbReference type="SMART" id="SM00347">
    <property type="entry name" value="HTH_MARR"/>
    <property type="match status" value="1"/>
</dbReference>
<keyword evidence="2" id="KW-0805">Transcription regulation</keyword>
<comment type="caution">
    <text evidence="9">The sequence shown here is derived from an EMBL/GenBank/DDBJ whole genome shotgun (WGS) entry which is preliminary data.</text>
</comment>
<comment type="subcellular location">
    <subcellularLocation>
        <location evidence="1">Cytoplasm</location>
    </subcellularLocation>
</comment>
<dbReference type="GO" id="GO:0003677">
    <property type="term" value="F:DNA binding"/>
    <property type="evidence" value="ECO:0007669"/>
    <property type="project" value="UniProtKB-KW"/>
</dbReference>
<evidence type="ECO:0000256" key="1">
    <source>
        <dbReference type="ARBA" id="ARBA00004496"/>
    </source>
</evidence>
<evidence type="ECO:0000256" key="6">
    <source>
        <dbReference type="ARBA" id="ARBA00047188"/>
    </source>
</evidence>
<dbReference type="PANTHER" id="PTHR42756:SF1">
    <property type="entry name" value="TRANSCRIPTIONAL REPRESSOR OF EMRAB OPERON"/>
    <property type="match status" value="1"/>
</dbReference>
<reference evidence="9 10" key="1">
    <citation type="submission" date="2015-03" db="EMBL/GenBank/DDBJ databases">
        <title>Genome Assembly of Staphylococcus cohnii subsp. cohnii strain G22B2.</title>
        <authorList>
            <person name="Nair G."/>
            <person name="Kaur G."/>
            <person name="Khatri I."/>
            <person name="Singh N.K."/>
            <person name="Sathyabama S."/>
            <person name="Maurya S.K."/>
            <person name="Subramanian S."/>
            <person name="Agrewala J.N."/>
            <person name="Mayilraj S."/>
        </authorList>
    </citation>
    <scope>NUCLEOTIDE SEQUENCE [LARGE SCALE GENOMIC DNA]</scope>
    <source>
        <strain evidence="9 10">G22B2</strain>
    </source>
</reference>
<dbReference type="AlphaFoldDB" id="A0A0M2NZF5"/>
<evidence type="ECO:0000256" key="3">
    <source>
        <dbReference type="ARBA" id="ARBA00023125"/>
    </source>
</evidence>
<gene>
    <name evidence="9" type="ORF">UF66_0894</name>
</gene>
<evidence type="ECO:0000256" key="7">
    <source>
        <dbReference type="ARBA" id="ARBA00047207"/>
    </source>
</evidence>
<dbReference type="GeneID" id="58097938"/>
<dbReference type="EMBL" id="LAKJ01000016">
    <property type="protein sequence ID" value="KKI63345.1"/>
    <property type="molecule type" value="Genomic_DNA"/>
</dbReference>
<evidence type="ECO:0000259" key="8">
    <source>
        <dbReference type="PROSITE" id="PS50995"/>
    </source>
</evidence>
<dbReference type="InterPro" id="IPR055166">
    <property type="entry name" value="Transc_reg_Sar_Rot_HTH"/>
</dbReference>
<comment type="similarity">
    <text evidence="5">Belongs to the SarZ family.</text>
</comment>
<dbReference type="GO" id="GO:0005737">
    <property type="term" value="C:cytoplasm"/>
    <property type="evidence" value="ECO:0007669"/>
    <property type="project" value="UniProtKB-SubCell"/>
</dbReference>
<dbReference type="PRINTS" id="PR00598">
    <property type="entry name" value="HTHMARR"/>
</dbReference>
<dbReference type="Proteomes" id="UP000034455">
    <property type="component" value="Unassembled WGS sequence"/>
</dbReference>
<name>A0A0M2NZF5_STACC</name>
<evidence type="ECO:0000313" key="9">
    <source>
        <dbReference type="EMBL" id="KKI63345.1"/>
    </source>
</evidence>
<feature type="domain" description="HTH marR-type" evidence="8">
    <location>
        <begin position="1"/>
        <end position="140"/>
    </location>
</feature>
<dbReference type="PANTHER" id="PTHR42756">
    <property type="entry name" value="TRANSCRIPTIONAL REGULATOR, MARR"/>
    <property type="match status" value="1"/>
</dbReference>
<dbReference type="Pfam" id="PF22381">
    <property type="entry name" value="Staph_reg_Sar_Rot"/>
    <property type="match status" value="1"/>
</dbReference>
<keyword evidence="3" id="KW-0238">DNA-binding</keyword>
<dbReference type="PROSITE" id="PS50995">
    <property type="entry name" value="HTH_MARR_2"/>
    <property type="match status" value="1"/>
</dbReference>
<evidence type="ECO:0000313" key="10">
    <source>
        <dbReference type="Proteomes" id="UP000034455"/>
    </source>
</evidence>
<keyword evidence="4" id="KW-0804">Transcription</keyword>
<dbReference type="PATRIC" id="fig|74704.6.peg.915"/>
<dbReference type="RefSeq" id="WP_019469104.1">
    <property type="nucleotide sequence ID" value="NZ_BKAS01000026.1"/>
</dbReference>
<dbReference type="InterPro" id="IPR036388">
    <property type="entry name" value="WH-like_DNA-bd_sf"/>
</dbReference>
<accession>A0A0M2NZF5</accession>